<dbReference type="PANTHER" id="PTHR14758">
    <property type="entry name" value="AGAP005440-PA"/>
    <property type="match status" value="1"/>
</dbReference>
<evidence type="ECO:0000256" key="1">
    <source>
        <dbReference type="ARBA" id="ARBA00010576"/>
    </source>
</evidence>
<reference evidence="8" key="4">
    <citation type="submission" date="2025-04" db="UniProtKB">
        <authorList>
            <consortium name="RefSeq"/>
        </authorList>
    </citation>
    <scope>IDENTIFICATION</scope>
</reference>
<feature type="compositionally biased region" description="Polar residues" evidence="2">
    <location>
        <begin position="238"/>
        <end position="253"/>
    </location>
</feature>
<evidence type="ECO:0000313" key="5">
    <source>
        <dbReference type="EMBL" id="AAI55878.1"/>
    </source>
</evidence>
<dbReference type="Bgee" id="100127283">
    <property type="expression patterns" value="Expressed in muscle tissue and 13 other cell types or tissues"/>
</dbReference>
<dbReference type="OrthoDB" id="10028183at2759"/>
<dbReference type="CTD" id="100127283"/>
<proteinExistence type="evidence at transcript level"/>
<evidence type="ECO:0000313" key="9">
    <source>
        <dbReference type="Xenbase" id="XB-GENE-6252759"/>
    </source>
</evidence>
<accession>A9JS15</accession>
<feature type="domain" description="Centrosome-associated FAM110 C-terminal" evidence="3">
    <location>
        <begin position="270"/>
        <end position="363"/>
    </location>
</feature>
<dbReference type="Pfam" id="PF14160">
    <property type="entry name" value="FAM110_C"/>
    <property type="match status" value="1"/>
</dbReference>
<gene>
    <name evidence="8 9" type="primary">fam110d.S</name>
    <name evidence="8" type="synonym">fam110d</name>
    <name evidence="8" type="synonym">fam110d-b</name>
    <name evidence="8" type="synonym">grrp1</name>
    <name evidence="8" type="synonym">grrp1-b</name>
    <name evidence="8" type="synonym">grrp1b</name>
    <name evidence="5" type="synonym">LOC100127283</name>
</gene>
<feature type="domain" description="Centrosome-associated FAM110 N-terminal" evidence="4">
    <location>
        <begin position="15"/>
        <end position="73"/>
    </location>
</feature>
<name>A9JS15_XENLA</name>
<comment type="similarity">
    <text evidence="1">Belongs to the FAM110 family.</text>
</comment>
<evidence type="ECO:0000313" key="7">
    <source>
        <dbReference type="Proteomes" id="UP000186698"/>
    </source>
</evidence>
<dbReference type="InterPro" id="IPR025740">
    <property type="entry name" value="FAM110"/>
</dbReference>
<dbReference type="PANTHER" id="PTHR14758:SF3">
    <property type="entry name" value="PROTEIN FAM110D"/>
    <property type="match status" value="1"/>
</dbReference>
<dbReference type="InterPro" id="IPR025741">
    <property type="entry name" value="FAM110_C"/>
</dbReference>
<dbReference type="EMBL" id="BC169526">
    <property type="protein sequence ID" value="AAI69526.1"/>
    <property type="molecule type" value="mRNA"/>
</dbReference>
<dbReference type="InterPro" id="IPR025739">
    <property type="entry name" value="FAM110_N"/>
</dbReference>
<dbReference type="EMBL" id="BC155877">
    <property type="protein sequence ID" value="AAI55878.1"/>
    <property type="molecule type" value="mRNA"/>
</dbReference>
<dbReference type="GeneID" id="100127283"/>
<evidence type="ECO:0000259" key="3">
    <source>
        <dbReference type="Pfam" id="PF14160"/>
    </source>
</evidence>
<dbReference type="Pfam" id="PF14161">
    <property type="entry name" value="FAM110_N"/>
    <property type="match status" value="1"/>
</dbReference>
<sequence length="380" mass="43001">MNSKSPQLHRAIEGITAFDRLEADKAKYVKTPQVREQRQNPAINATLSPTLLRRSIQSNHNHKQETKHTGSCSLSPVIQPRTLQRHVEQRTEESCITSSTITMSGTPLLHRKTLNLKTEHATSTTIPSDMPKSPFLYASEPRSEKTFNFNCPDYTAQKNCEPKKDNNGVPSPRSPKTQPFSMRRFSGKRQHRPDSLIIYRQRRDIVQNEKENNESSGGLVNRLLQSTPLLKRRIPFAQGSSQPCSQERPNSPRAQKKTDDTLMCPVPNFSSSREAISTEQSSFPTSDVQHFFESCGLEGSLLDLLDNVYQLGEDTTIGSLESVDRVSGRSVVLHEEVKEERTPVSVIERNARVIKWIYSCHNAKAINIHRENNKSRESTV</sequence>
<reference evidence="8" key="1">
    <citation type="journal article" date="2002" name="Dev. Dyn.">
        <title>Genetic and genomic tools for Xenopus research: The NIH Xenopus initiative.</title>
        <authorList>
            <person name="Klein S.L."/>
            <person name="Strausberg R.L."/>
            <person name="Wagner L."/>
            <person name="Pontius J."/>
            <person name="Clifton S.W."/>
            <person name="Richardson P."/>
        </authorList>
    </citation>
    <scope>NUCLEOTIDE SEQUENCE</scope>
</reference>
<evidence type="ECO:0000259" key="4">
    <source>
        <dbReference type="Pfam" id="PF14161"/>
    </source>
</evidence>
<reference evidence="5" key="2">
    <citation type="submission" date="2007-12" db="EMBL/GenBank/DDBJ databases">
        <authorList>
            <consortium name="NIH - Xenopus Gene Collection (XGC) project"/>
        </authorList>
    </citation>
    <scope>NUCLEOTIDE SEQUENCE [LARGE SCALE MRNA]</scope>
    <source>
        <tissue evidence="6">Oocytes</tissue>
        <tissue evidence="5">Tail</tissue>
    </source>
</reference>
<evidence type="ECO:0000313" key="6">
    <source>
        <dbReference type="EMBL" id="AAI69526.1"/>
    </source>
</evidence>
<dbReference type="Xenbase" id="XB-GENE-6252759">
    <property type="gene designation" value="fam110d.S"/>
</dbReference>
<keyword evidence="7" id="KW-1185">Reference proteome</keyword>
<protein>
    <submittedName>
        <fullName evidence="8">Glycine/arginine rich protein 1</fullName>
    </submittedName>
    <submittedName>
        <fullName evidence="5">LOC100127283 protein</fullName>
    </submittedName>
</protein>
<dbReference type="KEGG" id="xla:100127283"/>
<dbReference type="EMBL" id="BC169528">
    <property type="protein sequence ID" value="AAI69528.1"/>
    <property type="molecule type" value="mRNA"/>
</dbReference>
<dbReference type="RefSeq" id="NP_001106326.1">
    <property type="nucleotide sequence ID" value="NM_001112855.1"/>
</dbReference>
<feature type="region of interest" description="Disordered" evidence="2">
    <location>
        <begin position="158"/>
        <end position="196"/>
    </location>
</feature>
<dbReference type="AlphaFoldDB" id="A9JS15"/>
<dbReference type="AGR" id="Xenbase:XB-GENE-6252759"/>
<organism evidence="5">
    <name type="scientific">Xenopus laevis</name>
    <name type="common">African clawed frog</name>
    <dbReference type="NCBI Taxonomy" id="8355"/>
    <lineage>
        <taxon>Eukaryota</taxon>
        <taxon>Metazoa</taxon>
        <taxon>Chordata</taxon>
        <taxon>Craniata</taxon>
        <taxon>Vertebrata</taxon>
        <taxon>Euteleostomi</taxon>
        <taxon>Amphibia</taxon>
        <taxon>Batrachia</taxon>
        <taxon>Anura</taxon>
        <taxon>Pipoidea</taxon>
        <taxon>Pipidae</taxon>
        <taxon>Xenopodinae</taxon>
        <taxon>Xenopus</taxon>
        <taxon>Xenopus</taxon>
    </lineage>
</organism>
<dbReference type="Proteomes" id="UP000186698">
    <property type="component" value="Chromosome 2S"/>
</dbReference>
<reference evidence="7" key="3">
    <citation type="submission" date="2024-06" db="UniProtKB">
        <authorList>
            <consortium name="RefSeq"/>
        </authorList>
    </citation>
    <scope>NUCLEOTIDE SEQUENCE [LARGE SCALE GENOMIC DNA]</scope>
    <source>
        <strain evidence="7">J_2021</strain>
    </source>
</reference>
<feature type="region of interest" description="Disordered" evidence="2">
    <location>
        <begin position="237"/>
        <end position="261"/>
    </location>
</feature>
<evidence type="ECO:0000313" key="8">
    <source>
        <dbReference type="RefSeq" id="NP_001106326.1"/>
    </source>
</evidence>
<evidence type="ECO:0000256" key="2">
    <source>
        <dbReference type="SAM" id="MobiDB-lite"/>
    </source>
</evidence>